<evidence type="ECO:0000256" key="2">
    <source>
        <dbReference type="ARBA" id="ARBA00022840"/>
    </source>
</evidence>
<organism evidence="5 6">
    <name type="scientific">Actinomyces ruminicola</name>
    <dbReference type="NCBI Taxonomy" id="332524"/>
    <lineage>
        <taxon>Bacteria</taxon>
        <taxon>Bacillati</taxon>
        <taxon>Actinomycetota</taxon>
        <taxon>Actinomycetes</taxon>
        <taxon>Actinomycetales</taxon>
        <taxon>Actinomycetaceae</taxon>
        <taxon>Actinomyces</taxon>
    </lineage>
</organism>
<dbReference type="GO" id="GO:0005886">
    <property type="term" value="C:plasma membrane"/>
    <property type="evidence" value="ECO:0007669"/>
    <property type="project" value="TreeGrafter"/>
</dbReference>
<keyword evidence="3" id="KW-1133">Transmembrane helix</keyword>
<dbReference type="InterPro" id="IPR005702">
    <property type="entry name" value="Wzc-like_C"/>
</dbReference>
<reference evidence="6" key="1">
    <citation type="submission" date="2016-10" db="EMBL/GenBank/DDBJ databases">
        <authorList>
            <person name="Varghese N."/>
            <person name="Submissions S."/>
        </authorList>
    </citation>
    <scope>NUCLEOTIDE SEQUENCE [LARGE SCALE GENOMIC DNA]</scope>
    <source>
        <strain evidence="6">DSM 27982</strain>
    </source>
</reference>
<keyword evidence="2" id="KW-0067">ATP-binding</keyword>
<dbReference type="GO" id="GO:0004713">
    <property type="term" value="F:protein tyrosine kinase activity"/>
    <property type="evidence" value="ECO:0007669"/>
    <property type="project" value="TreeGrafter"/>
</dbReference>
<dbReference type="EMBL" id="FNIM01000001">
    <property type="protein sequence ID" value="SDN19580.1"/>
    <property type="molecule type" value="Genomic_DNA"/>
</dbReference>
<feature type="transmembrane region" description="Helical" evidence="3">
    <location>
        <begin position="14"/>
        <end position="39"/>
    </location>
</feature>
<dbReference type="NCBIfam" id="TIGR01007">
    <property type="entry name" value="eps_fam"/>
    <property type="match status" value="1"/>
</dbReference>
<keyword evidence="3" id="KW-0812">Transmembrane</keyword>
<protein>
    <submittedName>
        <fullName evidence="5">Capsular exopolysaccharide family</fullName>
    </submittedName>
</protein>
<proteinExistence type="predicted"/>
<evidence type="ECO:0000256" key="3">
    <source>
        <dbReference type="SAM" id="Phobius"/>
    </source>
</evidence>
<evidence type="ECO:0000256" key="1">
    <source>
        <dbReference type="ARBA" id="ARBA00022741"/>
    </source>
</evidence>
<dbReference type="InterPro" id="IPR027417">
    <property type="entry name" value="P-loop_NTPase"/>
</dbReference>
<dbReference type="PANTHER" id="PTHR32309:SF31">
    <property type="entry name" value="CAPSULAR EXOPOLYSACCHARIDE FAMILY"/>
    <property type="match status" value="1"/>
</dbReference>
<keyword evidence="3" id="KW-0472">Membrane</keyword>
<sequence length="449" mass="46917">MTLNGLLILTRQRIGGLVLVTVFCVMAALSVVAALPVTYTARAVGYMRVSVPDDVEQTTDSYYMATQLASRKIDAVISVFTSDIVGQRVVDSLGLDETASQIAGSLTATHAENTATVVVTATASSPAMARRVADEAILQSAQEVRELDGERYPAELVLMSSSELSGASRSPSGIRIVGLGAVGGVVLGYIWIILREVTDKTLRGVDDVRAVGDAVALGVVPYSKSIGRSGQVRAAIPAVEEAMRRLRTNVIQGIGSSGSLIVTSPGAAEGRTTVAARLARVLALAGERVVLIEGDLRAPELSEAYGLDPDARGLSQLLAGDASLEEVMTATSITGLDFIPAGRVVPNPSELVASSRLAALISDLETDRIVIVDSPPVLPFADAVVMAERVGGVLLVARAGRTTVDDLQEAMLAVEQGGGTVAGVILNRTSSRWRRRPFGAVLSDMRGDD</sequence>
<keyword evidence="1" id="KW-0547">Nucleotide-binding</keyword>
<dbReference type="Proteomes" id="UP000198541">
    <property type="component" value="Unassembled WGS sequence"/>
</dbReference>
<dbReference type="Gene3D" id="3.40.50.300">
    <property type="entry name" value="P-loop containing nucleotide triphosphate hydrolases"/>
    <property type="match status" value="1"/>
</dbReference>
<evidence type="ECO:0000259" key="4">
    <source>
        <dbReference type="Pfam" id="PF01656"/>
    </source>
</evidence>
<dbReference type="GO" id="GO:0005524">
    <property type="term" value="F:ATP binding"/>
    <property type="evidence" value="ECO:0007669"/>
    <property type="project" value="UniProtKB-KW"/>
</dbReference>
<dbReference type="RefSeq" id="WP_176765718.1">
    <property type="nucleotide sequence ID" value="NZ_FNIM01000001.1"/>
</dbReference>
<dbReference type="SUPFAM" id="SSF52540">
    <property type="entry name" value="P-loop containing nucleoside triphosphate hydrolases"/>
    <property type="match status" value="1"/>
</dbReference>
<name>A0A1G9ZDR0_9ACTO</name>
<keyword evidence="6" id="KW-1185">Reference proteome</keyword>
<accession>A0A1G9ZDR0</accession>
<dbReference type="InterPro" id="IPR002586">
    <property type="entry name" value="CobQ/CobB/MinD/ParA_Nub-bd_dom"/>
</dbReference>
<dbReference type="AlphaFoldDB" id="A0A1G9ZDR0"/>
<dbReference type="InterPro" id="IPR050445">
    <property type="entry name" value="Bact_polysacc_biosynth/exp"/>
</dbReference>
<dbReference type="Pfam" id="PF01656">
    <property type="entry name" value="CbiA"/>
    <property type="match status" value="1"/>
</dbReference>
<feature type="transmembrane region" description="Helical" evidence="3">
    <location>
        <begin position="176"/>
        <end position="194"/>
    </location>
</feature>
<gene>
    <name evidence="5" type="ORF">SAMN05216355_101159</name>
</gene>
<evidence type="ECO:0000313" key="5">
    <source>
        <dbReference type="EMBL" id="SDN19580.1"/>
    </source>
</evidence>
<evidence type="ECO:0000313" key="6">
    <source>
        <dbReference type="Proteomes" id="UP000198541"/>
    </source>
</evidence>
<feature type="domain" description="CobQ/CobB/MinD/ParA nucleotide binding" evidence="4">
    <location>
        <begin position="261"/>
        <end position="432"/>
    </location>
</feature>
<dbReference type="CDD" id="cd05387">
    <property type="entry name" value="BY-kinase"/>
    <property type="match status" value="1"/>
</dbReference>
<dbReference type="PANTHER" id="PTHR32309">
    <property type="entry name" value="TYROSINE-PROTEIN KINASE"/>
    <property type="match status" value="1"/>
</dbReference>